<proteinExistence type="inferred from homology"/>
<evidence type="ECO:0000256" key="5">
    <source>
        <dbReference type="ARBA" id="ARBA00035294"/>
    </source>
</evidence>
<feature type="compositionally biased region" description="Basic and acidic residues" evidence="7">
    <location>
        <begin position="113"/>
        <end position="127"/>
    </location>
</feature>
<dbReference type="SUPFAM" id="SSF54995">
    <property type="entry name" value="Ribosomal protein S6"/>
    <property type="match status" value="1"/>
</dbReference>
<reference evidence="8 9" key="1">
    <citation type="submission" date="2024-04" db="EMBL/GenBank/DDBJ databases">
        <title>Novel genus in family Flammeovirgaceae.</title>
        <authorList>
            <person name="Nguyen T.H."/>
            <person name="Vuong T.Q."/>
            <person name="Le H."/>
            <person name="Kim S.-G."/>
        </authorList>
    </citation>
    <scope>NUCLEOTIDE SEQUENCE [LARGE SCALE GENOMIC DNA]</scope>
    <source>
        <strain evidence="8 9">JCM 23209</strain>
    </source>
</reference>
<keyword evidence="3 6" id="KW-0687">Ribonucleoprotein</keyword>
<feature type="region of interest" description="Disordered" evidence="7">
    <location>
        <begin position="106"/>
        <end position="127"/>
    </location>
</feature>
<dbReference type="Gene3D" id="3.30.70.60">
    <property type="match status" value="1"/>
</dbReference>
<evidence type="ECO:0000256" key="6">
    <source>
        <dbReference type="HAMAP-Rule" id="MF_00360"/>
    </source>
</evidence>
<dbReference type="GO" id="GO:0070181">
    <property type="term" value="F:small ribosomal subunit rRNA binding"/>
    <property type="evidence" value="ECO:0007669"/>
    <property type="project" value="TreeGrafter"/>
</dbReference>
<sequence>MVKKHYETVFIVTPVLSEQQIKDTVDKFRNLLKELGGDIYHEESWGIKKLAYPINHLKTGFYQLFEYNASPELIAKLELEFKRDEKVIRFLTVALDKYAVEYNEKRRKKGTTVKKDSKETKEQEVAS</sequence>
<name>A0AAW9SI03_9BACT</name>
<organism evidence="8 9">
    <name type="scientific">Rapidithrix thailandica</name>
    <dbReference type="NCBI Taxonomy" id="413964"/>
    <lineage>
        <taxon>Bacteria</taxon>
        <taxon>Pseudomonadati</taxon>
        <taxon>Bacteroidota</taxon>
        <taxon>Cytophagia</taxon>
        <taxon>Cytophagales</taxon>
        <taxon>Flammeovirgaceae</taxon>
        <taxon>Rapidithrix</taxon>
    </lineage>
</organism>
<dbReference type="GO" id="GO:1990904">
    <property type="term" value="C:ribonucleoprotein complex"/>
    <property type="evidence" value="ECO:0007669"/>
    <property type="project" value="UniProtKB-KW"/>
</dbReference>
<comment type="function">
    <text evidence="4 6">Binds together with bS18 to 16S ribosomal RNA.</text>
</comment>
<evidence type="ECO:0000256" key="2">
    <source>
        <dbReference type="ARBA" id="ARBA00022980"/>
    </source>
</evidence>
<dbReference type="Pfam" id="PF01250">
    <property type="entry name" value="Ribosomal_S6"/>
    <property type="match status" value="1"/>
</dbReference>
<accession>A0AAW9SI03</accession>
<dbReference type="InterPro" id="IPR014717">
    <property type="entry name" value="Transl_elong_EF1B/ribsomal_bS6"/>
</dbReference>
<evidence type="ECO:0000256" key="3">
    <source>
        <dbReference type="ARBA" id="ARBA00023274"/>
    </source>
</evidence>
<comment type="similarity">
    <text evidence="1 6">Belongs to the bacterial ribosomal protein bS6 family.</text>
</comment>
<dbReference type="AlphaFoldDB" id="A0AAW9SI03"/>
<dbReference type="NCBIfam" id="TIGR00166">
    <property type="entry name" value="S6"/>
    <property type="match status" value="1"/>
</dbReference>
<dbReference type="GO" id="GO:0006412">
    <property type="term" value="P:translation"/>
    <property type="evidence" value="ECO:0007669"/>
    <property type="project" value="UniProtKB-UniRule"/>
</dbReference>
<keyword evidence="2 6" id="KW-0689">Ribosomal protein</keyword>
<dbReference type="EMBL" id="JBDKWZ010000022">
    <property type="protein sequence ID" value="MEN7551435.1"/>
    <property type="molecule type" value="Genomic_DNA"/>
</dbReference>
<dbReference type="InterPro" id="IPR000529">
    <property type="entry name" value="Ribosomal_bS6"/>
</dbReference>
<dbReference type="HAMAP" id="MF_00360">
    <property type="entry name" value="Ribosomal_bS6"/>
    <property type="match status" value="1"/>
</dbReference>
<dbReference type="InterPro" id="IPR020814">
    <property type="entry name" value="Ribosomal_S6_plastid/chlpt"/>
</dbReference>
<keyword evidence="9" id="KW-1185">Reference proteome</keyword>
<dbReference type="GO" id="GO:0003735">
    <property type="term" value="F:structural constituent of ribosome"/>
    <property type="evidence" value="ECO:0007669"/>
    <property type="project" value="InterPro"/>
</dbReference>
<protein>
    <recommendedName>
        <fullName evidence="5 6">Small ribosomal subunit protein bS6</fullName>
    </recommendedName>
</protein>
<dbReference type="GO" id="GO:0005737">
    <property type="term" value="C:cytoplasm"/>
    <property type="evidence" value="ECO:0007669"/>
    <property type="project" value="UniProtKB-ARBA"/>
</dbReference>
<keyword evidence="6" id="KW-0694">RNA-binding</keyword>
<evidence type="ECO:0000313" key="9">
    <source>
        <dbReference type="Proteomes" id="UP001403385"/>
    </source>
</evidence>
<keyword evidence="6" id="KW-0699">rRNA-binding</keyword>
<dbReference type="PANTHER" id="PTHR21011">
    <property type="entry name" value="MITOCHONDRIAL 28S RIBOSOMAL PROTEIN S6"/>
    <property type="match status" value="1"/>
</dbReference>
<dbReference type="RefSeq" id="WP_346824216.1">
    <property type="nucleotide sequence ID" value="NZ_JBDKWZ010000022.1"/>
</dbReference>
<evidence type="ECO:0000256" key="1">
    <source>
        <dbReference type="ARBA" id="ARBA00009512"/>
    </source>
</evidence>
<dbReference type="GO" id="GO:0005840">
    <property type="term" value="C:ribosome"/>
    <property type="evidence" value="ECO:0007669"/>
    <property type="project" value="UniProtKB-KW"/>
</dbReference>
<dbReference type="PANTHER" id="PTHR21011:SF1">
    <property type="entry name" value="SMALL RIBOSOMAL SUBUNIT PROTEIN BS6M"/>
    <property type="match status" value="1"/>
</dbReference>
<dbReference type="Proteomes" id="UP001403385">
    <property type="component" value="Unassembled WGS sequence"/>
</dbReference>
<evidence type="ECO:0000313" key="8">
    <source>
        <dbReference type="EMBL" id="MEN7551435.1"/>
    </source>
</evidence>
<dbReference type="InterPro" id="IPR035980">
    <property type="entry name" value="Ribosomal_bS6_sf"/>
</dbReference>
<gene>
    <name evidence="6 8" type="primary">rpsF</name>
    <name evidence="8" type="ORF">AAG747_26195</name>
</gene>
<evidence type="ECO:0000256" key="4">
    <source>
        <dbReference type="ARBA" id="ARBA00035104"/>
    </source>
</evidence>
<evidence type="ECO:0000256" key="7">
    <source>
        <dbReference type="SAM" id="MobiDB-lite"/>
    </source>
</evidence>
<comment type="caution">
    <text evidence="8">The sequence shown here is derived from an EMBL/GenBank/DDBJ whole genome shotgun (WGS) entry which is preliminary data.</text>
</comment>
<dbReference type="CDD" id="cd00473">
    <property type="entry name" value="bS6"/>
    <property type="match status" value="1"/>
</dbReference>